<evidence type="ECO:0000256" key="1">
    <source>
        <dbReference type="ARBA" id="ARBA00022679"/>
    </source>
</evidence>
<keyword evidence="9" id="KW-1185">Reference proteome</keyword>
<evidence type="ECO:0000256" key="2">
    <source>
        <dbReference type="ARBA" id="ARBA00022777"/>
    </source>
</evidence>
<dbReference type="InterPro" id="IPR036890">
    <property type="entry name" value="HATPase_C_sf"/>
</dbReference>
<keyword evidence="5" id="KW-0472">Membrane</keyword>
<keyword evidence="5" id="KW-1133">Transmembrane helix</keyword>
<evidence type="ECO:0000313" key="8">
    <source>
        <dbReference type="EMBL" id="MXP23052.1"/>
    </source>
</evidence>
<feature type="region of interest" description="Disordered" evidence="4">
    <location>
        <begin position="394"/>
        <end position="482"/>
    </location>
</feature>
<protein>
    <submittedName>
        <fullName evidence="8">PspC domain-containing protein</fullName>
    </submittedName>
</protein>
<feature type="region of interest" description="Disordered" evidence="4">
    <location>
        <begin position="13"/>
        <end position="33"/>
    </location>
</feature>
<feature type="transmembrane region" description="Helical" evidence="5">
    <location>
        <begin position="105"/>
        <end position="122"/>
    </location>
</feature>
<feature type="transmembrane region" description="Helical" evidence="5">
    <location>
        <begin position="165"/>
        <end position="182"/>
    </location>
</feature>
<evidence type="ECO:0000256" key="4">
    <source>
        <dbReference type="SAM" id="MobiDB-lite"/>
    </source>
</evidence>
<dbReference type="Gene3D" id="3.30.565.10">
    <property type="entry name" value="Histidine kinase-like ATPase, C-terminal domain"/>
    <property type="match status" value="1"/>
</dbReference>
<dbReference type="InterPro" id="IPR003594">
    <property type="entry name" value="HATPase_dom"/>
</dbReference>
<feature type="transmembrane region" description="Helical" evidence="5">
    <location>
        <begin position="128"/>
        <end position="145"/>
    </location>
</feature>
<feature type="compositionally biased region" description="Acidic residues" evidence="4">
    <location>
        <begin position="461"/>
        <end position="474"/>
    </location>
</feature>
<keyword evidence="3" id="KW-0902">Two-component regulatory system</keyword>
<proteinExistence type="predicted"/>
<keyword evidence="5" id="KW-0812">Transmembrane</keyword>
<dbReference type="GO" id="GO:0000160">
    <property type="term" value="P:phosphorelay signal transduction system"/>
    <property type="evidence" value="ECO:0007669"/>
    <property type="project" value="UniProtKB-KW"/>
</dbReference>
<feature type="domain" description="Phage shock protein PspC N-terminal" evidence="7">
    <location>
        <begin position="35"/>
        <end position="90"/>
    </location>
</feature>
<organism evidence="8 9">
    <name type="scientific">Gordonia mangrovi</name>
    <dbReference type="NCBI Taxonomy" id="2665643"/>
    <lineage>
        <taxon>Bacteria</taxon>
        <taxon>Bacillati</taxon>
        <taxon>Actinomycetota</taxon>
        <taxon>Actinomycetes</taxon>
        <taxon>Mycobacteriales</taxon>
        <taxon>Gordoniaceae</taxon>
        <taxon>Gordonia</taxon>
    </lineage>
</organism>
<gene>
    <name evidence="8" type="ORF">GIY30_17075</name>
</gene>
<dbReference type="CDD" id="cd16917">
    <property type="entry name" value="HATPase_UhpB-NarQ-NarX-like"/>
    <property type="match status" value="1"/>
</dbReference>
<evidence type="ECO:0000259" key="7">
    <source>
        <dbReference type="Pfam" id="PF04024"/>
    </source>
</evidence>
<evidence type="ECO:0000256" key="5">
    <source>
        <dbReference type="SAM" id="Phobius"/>
    </source>
</evidence>
<reference evidence="8 9" key="1">
    <citation type="submission" date="2019-11" db="EMBL/GenBank/DDBJ databases">
        <title>Gordonia sp. nov., a novel actinobacterium isolated from mangrove soil in Hainan.</title>
        <authorList>
            <person name="Huang X."/>
            <person name="Xie Y."/>
            <person name="Chu X."/>
            <person name="Xiao K."/>
        </authorList>
    </citation>
    <scope>NUCLEOTIDE SEQUENCE [LARGE SCALE GENOMIC DNA]</scope>
    <source>
        <strain evidence="8 9">HNM0687</strain>
    </source>
</reference>
<dbReference type="InterPro" id="IPR050482">
    <property type="entry name" value="Sensor_HK_TwoCompSys"/>
</dbReference>
<dbReference type="PANTHER" id="PTHR24421">
    <property type="entry name" value="NITRATE/NITRITE SENSOR PROTEIN NARX-RELATED"/>
    <property type="match status" value="1"/>
</dbReference>
<keyword evidence="1" id="KW-0808">Transferase</keyword>
<feature type="transmembrane region" description="Helical" evidence="5">
    <location>
        <begin position="194"/>
        <end position="213"/>
    </location>
</feature>
<dbReference type="Pfam" id="PF04024">
    <property type="entry name" value="PspC"/>
    <property type="match status" value="1"/>
</dbReference>
<evidence type="ECO:0000256" key="3">
    <source>
        <dbReference type="ARBA" id="ARBA00023012"/>
    </source>
</evidence>
<dbReference type="AlphaFoldDB" id="A0A6L7GU76"/>
<dbReference type="GO" id="GO:0016301">
    <property type="term" value="F:kinase activity"/>
    <property type="evidence" value="ECO:0007669"/>
    <property type="project" value="UniProtKB-KW"/>
</dbReference>
<dbReference type="Pfam" id="PF02518">
    <property type="entry name" value="HATPase_c"/>
    <property type="match status" value="1"/>
</dbReference>
<feature type="compositionally biased region" description="Basic and acidic residues" evidence="4">
    <location>
        <begin position="417"/>
        <end position="429"/>
    </location>
</feature>
<feature type="domain" description="Histidine kinase/HSP90-like ATPase" evidence="6">
    <location>
        <begin position="329"/>
        <end position="417"/>
    </location>
</feature>
<evidence type="ECO:0000313" key="9">
    <source>
        <dbReference type="Proteomes" id="UP000475545"/>
    </source>
</evidence>
<dbReference type="EMBL" id="WMBR01000004">
    <property type="protein sequence ID" value="MXP23052.1"/>
    <property type="molecule type" value="Genomic_DNA"/>
</dbReference>
<name>A0A6L7GU76_9ACTN</name>
<dbReference type="InterPro" id="IPR007168">
    <property type="entry name" value="Phageshock_PspC_N"/>
</dbReference>
<feature type="compositionally biased region" description="Polar residues" evidence="4">
    <location>
        <begin position="24"/>
        <end position="33"/>
    </location>
</feature>
<dbReference type="SUPFAM" id="SSF55874">
    <property type="entry name" value="ATPase domain of HSP90 chaperone/DNA topoisomerase II/histidine kinase"/>
    <property type="match status" value="1"/>
</dbReference>
<accession>A0A6L7GU76</accession>
<dbReference type="PANTHER" id="PTHR24421:SF61">
    <property type="entry name" value="OXYGEN SENSOR HISTIDINE KINASE NREB"/>
    <property type="match status" value="1"/>
</dbReference>
<comment type="caution">
    <text evidence="8">The sequence shown here is derived from an EMBL/GenBank/DDBJ whole genome shotgun (WGS) entry which is preliminary data.</text>
</comment>
<sequence>MCGAGRPCHYRDVSGGPPVPATPARSTSVQSTAPRLVRRDGGRVIAGVAGGIADHLGVDAFRVRVVFVVLAALAGAGVLAYGLLWFFCPPGHDTAPPRPGERRQAYGLALVGLVAMSVVGFATSGTPAAYLIPFVFVVIGASLVWREFDTSHSTPRTPLLTWTRFIGGALLVIGGLVVIVLAGDRSFGGLSTTLLAVVATLIGVVLLTVPLWMRMWRALNEERAARIRNAEREEIASHLHDSVLQTLALIQKQAGRPEEVARLARSQERELRGWLFGDPAQRAGSLAASLQEVGAEVEDHYGIEVDVITVGDLRPEDEPAAQRRRWAALVAATREALINAAKHSGERKVDVYGEVTDEQVEVFVRDRGVGFDPELVDGDRHGITRSITARMQRADGTAAVDSAPGRGTNVRLVMPREPSRGHVETDAADKAAGQAGSSDTPDGTSREGTSREGAQSQLDAEPSDAEPSDAEPSDAEPRREAS</sequence>
<evidence type="ECO:0000259" key="6">
    <source>
        <dbReference type="Pfam" id="PF02518"/>
    </source>
</evidence>
<keyword evidence="2" id="KW-0418">Kinase</keyword>
<feature type="transmembrane region" description="Helical" evidence="5">
    <location>
        <begin position="65"/>
        <end position="84"/>
    </location>
</feature>
<dbReference type="Proteomes" id="UP000475545">
    <property type="component" value="Unassembled WGS sequence"/>
</dbReference>